<dbReference type="eggNOG" id="COG3797">
    <property type="taxonomic scope" value="Bacteria"/>
</dbReference>
<gene>
    <name evidence="1" type="ORF">SAMN05421637_2724</name>
</gene>
<proteinExistence type="predicted"/>
<dbReference type="EMBL" id="FNZI01000009">
    <property type="protein sequence ID" value="SEJ69751.1"/>
    <property type="molecule type" value="Genomic_DNA"/>
</dbReference>
<accession>A0A1H7AVW7</accession>
<dbReference type="PANTHER" id="PTHR36439:SF1">
    <property type="entry name" value="DUF1697 DOMAIN-CONTAINING PROTEIN"/>
    <property type="match status" value="1"/>
</dbReference>
<evidence type="ECO:0000313" key="1">
    <source>
        <dbReference type="EMBL" id="SEJ69751.1"/>
    </source>
</evidence>
<sequence>MPAATHVALIRGINVGGRNAVPMARLRSALEERGVTARTYIQSGNVLVETPDSDEAQVGALVEQVLAEEFDVVTVVVAVAAERLRAAVDDAPSGFGTEPDVYHSDVAFLRAGVDVGEAFGAFAMREGVDAGWAGKGVIYFRRLSAQRTRSRMNKVMSTPFYKDMTIRNWATTTTLVAMLDG</sequence>
<dbReference type="RefSeq" id="WP_042215585.1">
    <property type="nucleotide sequence ID" value="NZ_BBLU01000012.1"/>
</dbReference>
<dbReference type="Gene3D" id="3.30.70.1280">
    <property type="entry name" value="SP0830-like domains"/>
    <property type="match status" value="1"/>
</dbReference>
<dbReference type="AlphaFoldDB" id="A0A1H7AVW7"/>
<dbReference type="Gene3D" id="3.30.70.1260">
    <property type="entry name" value="bacterial protein sp0830 like"/>
    <property type="match status" value="1"/>
</dbReference>
<protein>
    <submittedName>
        <fullName evidence="1">Uncharacterized conserved protein, DUF1697 family</fullName>
    </submittedName>
</protein>
<name>A0A1H7AVW7_9MICO</name>
<dbReference type="PIRSF" id="PIRSF008502">
    <property type="entry name" value="UCP008502"/>
    <property type="match status" value="1"/>
</dbReference>
<dbReference type="STRING" id="1043493.SAMN05421637_2724"/>
<dbReference type="Proteomes" id="UP000183315">
    <property type="component" value="Unassembled WGS sequence"/>
</dbReference>
<organism evidence="1 2">
    <name type="scientific">Demequina mangrovi</name>
    <dbReference type="NCBI Taxonomy" id="1043493"/>
    <lineage>
        <taxon>Bacteria</taxon>
        <taxon>Bacillati</taxon>
        <taxon>Actinomycetota</taxon>
        <taxon>Actinomycetes</taxon>
        <taxon>Micrococcales</taxon>
        <taxon>Demequinaceae</taxon>
        <taxon>Demequina</taxon>
    </lineage>
</organism>
<dbReference type="PANTHER" id="PTHR36439">
    <property type="entry name" value="BLL4334 PROTEIN"/>
    <property type="match status" value="1"/>
</dbReference>
<keyword evidence="2" id="KW-1185">Reference proteome</keyword>
<dbReference type="InterPro" id="IPR012545">
    <property type="entry name" value="DUF1697"/>
</dbReference>
<dbReference type="SUPFAM" id="SSF160379">
    <property type="entry name" value="SP0830-like"/>
    <property type="match status" value="1"/>
</dbReference>
<evidence type="ECO:0000313" key="2">
    <source>
        <dbReference type="Proteomes" id="UP000183315"/>
    </source>
</evidence>
<dbReference type="OrthoDB" id="9806494at2"/>
<dbReference type="Pfam" id="PF08002">
    <property type="entry name" value="DUF1697"/>
    <property type="match status" value="1"/>
</dbReference>
<reference evidence="2" key="1">
    <citation type="submission" date="2016-10" db="EMBL/GenBank/DDBJ databases">
        <authorList>
            <person name="Varghese N."/>
        </authorList>
    </citation>
    <scope>NUCLEOTIDE SEQUENCE [LARGE SCALE GENOMIC DNA]</scope>
    <source>
        <strain evidence="2">DSM 24868</strain>
    </source>
</reference>